<sequence length="111" mass="11936">MLVRALILREKYMSLSGQTFPQVTTRFLASLDGEEAFIALSAGLSKVTSLEGYHQHRLRWHGDLLALTFAVLRISSTFEGGVGGSVVSESALIPAGTLLSRVRAPPSAPRP</sequence>
<protein>
    <submittedName>
        <fullName evidence="1">Amp deaminase</fullName>
    </submittedName>
</protein>
<evidence type="ECO:0000313" key="2">
    <source>
        <dbReference type="Proteomes" id="UP000735302"/>
    </source>
</evidence>
<comment type="caution">
    <text evidence="1">The sequence shown here is derived from an EMBL/GenBank/DDBJ whole genome shotgun (WGS) entry which is preliminary data.</text>
</comment>
<evidence type="ECO:0000313" key="1">
    <source>
        <dbReference type="EMBL" id="GFO47061.1"/>
    </source>
</evidence>
<name>A0AAV4DSJ7_9GAST</name>
<organism evidence="1 2">
    <name type="scientific">Plakobranchus ocellatus</name>
    <dbReference type="NCBI Taxonomy" id="259542"/>
    <lineage>
        <taxon>Eukaryota</taxon>
        <taxon>Metazoa</taxon>
        <taxon>Spiralia</taxon>
        <taxon>Lophotrochozoa</taxon>
        <taxon>Mollusca</taxon>
        <taxon>Gastropoda</taxon>
        <taxon>Heterobranchia</taxon>
        <taxon>Euthyneura</taxon>
        <taxon>Panpulmonata</taxon>
        <taxon>Sacoglossa</taxon>
        <taxon>Placobranchoidea</taxon>
        <taxon>Plakobranchidae</taxon>
        <taxon>Plakobranchus</taxon>
    </lineage>
</organism>
<reference evidence="1 2" key="1">
    <citation type="journal article" date="2021" name="Elife">
        <title>Chloroplast acquisition without the gene transfer in kleptoplastic sea slugs, Plakobranchus ocellatus.</title>
        <authorList>
            <person name="Maeda T."/>
            <person name="Takahashi S."/>
            <person name="Yoshida T."/>
            <person name="Shimamura S."/>
            <person name="Takaki Y."/>
            <person name="Nagai Y."/>
            <person name="Toyoda A."/>
            <person name="Suzuki Y."/>
            <person name="Arimoto A."/>
            <person name="Ishii H."/>
            <person name="Satoh N."/>
            <person name="Nishiyama T."/>
            <person name="Hasebe M."/>
            <person name="Maruyama T."/>
            <person name="Minagawa J."/>
            <person name="Obokata J."/>
            <person name="Shigenobu S."/>
        </authorList>
    </citation>
    <scope>NUCLEOTIDE SEQUENCE [LARGE SCALE GENOMIC DNA]</scope>
</reference>
<keyword evidence="2" id="KW-1185">Reference proteome</keyword>
<dbReference type="EMBL" id="BLXT01008249">
    <property type="protein sequence ID" value="GFO47061.1"/>
    <property type="molecule type" value="Genomic_DNA"/>
</dbReference>
<proteinExistence type="predicted"/>
<accession>A0AAV4DSJ7</accession>
<gene>
    <name evidence="1" type="ORF">PoB_007356600</name>
</gene>
<dbReference type="Proteomes" id="UP000735302">
    <property type="component" value="Unassembled WGS sequence"/>
</dbReference>
<dbReference type="AlphaFoldDB" id="A0AAV4DSJ7"/>